<proteinExistence type="predicted"/>
<feature type="region of interest" description="Disordered" evidence="1">
    <location>
        <begin position="470"/>
        <end position="601"/>
    </location>
</feature>
<organism evidence="2 3">
    <name type="scientific">Streptomyces africanus</name>
    <dbReference type="NCBI Taxonomy" id="231024"/>
    <lineage>
        <taxon>Bacteria</taxon>
        <taxon>Bacillati</taxon>
        <taxon>Actinomycetota</taxon>
        <taxon>Actinomycetes</taxon>
        <taxon>Kitasatosporales</taxon>
        <taxon>Streptomycetaceae</taxon>
        <taxon>Streptomyces</taxon>
    </lineage>
</organism>
<reference evidence="2 3" key="1">
    <citation type="submission" date="2023-07" db="EMBL/GenBank/DDBJ databases">
        <title>Comparative genomics of wheat-associated soil bacteria to identify genetic determinants of phenazine resistance.</title>
        <authorList>
            <person name="Mouncey N."/>
        </authorList>
    </citation>
    <scope>NUCLEOTIDE SEQUENCE [LARGE SCALE GENOMIC DNA]</scope>
    <source>
        <strain evidence="2 3">B3I12</strain>
    </source>
</reference>
<gene>
    <name evidence="2" type="ORF">QF034_007603</name>
</gene>
<feature type="compositionally biased region" description="Basic and acidic residues" evidence="1">
    <location>
        <begin position="17"/>
        <end position="28"/>
    </location>
</feature>
<sequence>MAEGLAEGGTACAATRGGEDPPPDRSPDAFERVSAVADAVLYEGYLLYPYRRSSAKNRVRWQFGVLFPRDWVEADGSVAPGVSGSADSWYQQTECLLRIRRPGSASVRVRIRHLQMQRKQVEESREGRHHVVESLRTADGTTHLTFDEAVPREREVEVPLDELLRGGHTVPVVAAAGVDVEPLPGHAGRVVRHRDEVRADITVTAEQLSDDLCRLRVRTTNTGPAPEPRTARDEALRRALIATHTLIGGDGVEFVSLIDPPTDLSALARSCRNEFTFPVLGGDDGDVLLSAPIILPDHPQVAPESPGDLHDAAEIDEILTLRTMLLTDEEKREARATDPRAAAILDRVDTMPQEVFERLHGAVRSLTPATPATAAPAGAAPATLAPAGAAPVTPALATSAAGAPATPAPGTAALATSAPGAAAPVTPAPVAPVPGTAAPVPVPGTAASVTPATGTPAPVTPAPVAPVPGAGAPVTSAPATPAPGVPDPVTPAPVTPAPGTPAPVTPTPGAPAPVTPVPATPTPAPAAPVPGTAVPRTSAPGAPAPVTPVPVTPVPGTPAPVTPTPGAPALMTPAPAPPAPTPPTPTDRPAWWQEGADDGLSPVTDTVLVGGVPLGGGSRVRLCPRGRGADAQDMFLAGRTAEVAAVFHDVDGSVHLAVTLDDDPAAELHSWYGRFHYFRPDELEPLEPAGSPDEPSAPAPAAAPSRHTTDSETPAAEAE</sequence>
<feature type="region of interest" description="Disordered" evidence="1">
    <location>
        <begin position="682"/>
        <end position="719"/>
    </location>
</feature>
<evidence type="ECO:0000313" key="3">
    <source>
        <dbReference type="Proteomes" id="UP001232755"/>
    </source>
</evidence>
<keyword evidence="3" id="KW-1185">Reference proteome</keyword>
<feature type="compositionally biased region" description="Low complexity" evidence="1">
    <location>
        <begin position="529"/>
        <end position="541"/>
    </location>
</feature>
<dbReference type="InterPro" id="IPR052506">
    <property type="entry name" value="Bact_Fn-Binding"/>
</dbReference>
<feature type="compositionally biased region" description="Low complexity" evidence="1">
    <location>
        <begin position="688"/>
        <end position="705"/>
    </location>
</feature>
<dbReference type="RefSeq" id="WP_307179226.1">
    <property type="nucleotide sequence ID" value="NZ_JAUSYP010000001.1"/>
</dbReference>
<feature type="compositionally biased region" description="Pro residues" evidence="1">
    <location>
        <begin position="574"/>
        <end position="586"/>
    </location>
</feature>
<name>A0ABU0R416_9ACTN</name>
<feature type="compositionally biased region" description="Low complexity" evidence="1">
    <location>
        <begin position="470"/>
        <end position="479"/>
    </location>
</feature>
<feature type="compositionally biased region" description="Pro residues" evidence="1">
    <location>
        <begin position="542"/>
        <end position="566"/>
    </location>
</feature>
<comment type="caution">
    <text evidence="2">The sequence shown here is derived from an EMBL/GenBank/DDBJ whole genome shotgun (WGS) entry which is preliminary data.</text>
</comment>
<dbReference type="Proteomes" id="UP001232755">
    <property type="component" value="Unassembled WGS sequence"/>
</dbReference>
<feature type="compositionally biased region" description="Pro residues" evidence="1">
    <location>
        <begin position="480"/>
        <end position="528"/>
    </location>
</feature>
<dbReference type="PANTHER" id="PTHR48234:SF1">
    <property type="entry name" value="SEA DOMAIN-CONTAINING PROTEIN-RELATED"/>
    <property type="match status" value="1"/>
</dbReference>
<evidence type="ECO:0000256" key="1">
    <source>
        <dbReference type="SAM" id="MobiDB-lite"/>
    </source>
</evidence>
<protein>
    <submittedName>
        <fullName evidence="2">Uncharacterized protein</fullName>
    </submittedName>
</protein>
<dbReference type="PANTHER" id="PTHR48234">
    <property type="entry name" value="GH09231P"/>
    <property type="match status" value="1"/>
</dbReference>
<evidence type="ECO:0000313" key="2">
    <source>
        <dbReference type="EMBL" id="MDQ0753372.1"/>
    </source>
</evidence>
<dbReference type="EMBL" id="JAUSYP010000001">
    <property type="protein sequence ID" value="MDQ0753372.1"/>
    <property type="molecule type" value="Genomic_DNA"/>
</dbReference>
<accession>A0ABU0R416</accession>
<feature type="region of interest" description="Disordered" evidence="1">
    <location>
        <begin position="1"/>
        <end position="28"/>
    </location>
</feature>